<comment type="caution">
    <text evidence="2">The sequence shown here is derived from an EMBL/GenBank/DDBJ whole genome shotgun (WGS) entry which is preliminary data.</text>
</comment>
<protein>
    <submittedName>
        <fullName evidence="2">Uncharacterized protein</fullName>
    </submittedName>
</protein>
<name>A0A9N7VXV8_PLEPL</name>
<feature type="region of interest" description="Disordered" evidence="1">
    <location>
        <begin position="1"/>
        <end position="69"/>
    </location>
</feature>
<feature type="region of interest" description="Disordered" evidence="1">
    <location>
        <begin position="87"/>
        <end position="107"/>
    </location>
</feature>
<proteinExistence type="predicted"/>
<keyword evidence="3" id="KW-1185">Reference proteome</keyword>
<reference evidence="2" key="1">
    <citation type="submission" date="2020-03" db="EMBL/GenBank/DDBJ databases">
        <authorList>
            <person name="Weist P."/>
        </authorList>
    </citation>
    <scope>NUCLEOTIDE SEQUENCE</scope>
</reference>
<evidence type="ECO:0000313" key="3">
    <source>
        <dbReference type="Proteomes" id="UP001153269"/>
    </source>
</evidence>
<gene>
    <name evidence="2" type="ORF">PLEPLA_LOCUS47006</name>
</gene>
<evidence type="ECO:0000256" key="1">
    <source>
        <dbReference type="SAM" id="MobiDB-lite"/>
    </source>
</evidence>
<feature type="compositionally biased region" description="Polar residues" evidence="1">
    <location>
        <begin position="1"/>
        <end position="11"/>
    </location>
</feature>
<sequence length="107" mass="11500">MASECSTSQGVVSPAARWRKQSSLPPNINTFSPSKNFCPDSSTSVAAPPPPPLPPPYGDQWSGSTGTLGAAASPLLLSRLRKRVVLYLEPPPRGKLNPKHGRRQERL</sequence>
<organism evidence="2 3">
    <name type="scientific">Pleuronectes platessa</name>
    <name type="common">European plaice</name>
    <dbReference type="NCBI Taxonomy" id="8262"/>
    <lineage>
        <taxon>Eukaryota</taxon>
        <taxon>Metazoa</taxon>
        <taxon>Chordata</taxon>
        <taxon>Craniata</taxon>
        <taxon>Vertebrata</taxon>
        <taxon>Euteleostomi</taxon>
        <taxon>Actinopterygii</taxon>
        <taxon>Neopterygii</taxon>
        <taxon>Teleostei</taxon>
        <taxon>Neoteleostei</taxon>
        <taxon>Acanthomorphata</taxon>
        <taxon>Carangaria</taxon>
        <taxon>Pleuronectiformes</taxon>
        <taxon>Pleuronectoidei</taxon>
        <taxon>Pleuronectidae</taxon>
        <taxon>Pleuronectes</taxon>
    </lineage>
</organism>
<dbReference type="EMBL" id="CADEAL010004420">
    <property type="protein sequence ID" value="CAB1459169.1"/>
    <property type="molecule type" value="Genomic_DNA"/>
</dbReference>
<feature type="compositionally biased region" description="Polar residues" evidence="1">
    <location>
        <begin position="21"/>
        <end position="45"/>
    </location>
</feature>
<feature type="compositionally biased region" description="Basic residues" evidence="1">
    <location>
        <begin position="96"/>
        <end position="107"/>
    </location>
</feature>
<accession>A0A9N7VXV8</accession>
<evidence type="ECO:0000313" key="2">
    <source>
        <dbReference type="EMBL" id="CAB1459169.1"/>
    </source>
</evidence>
<dbReference type="Proteomes" id="UP001153269">
    <property type="component" value="Unassembled WGS sequence"/>
</dbReference>
<dbReference type="AlphaFoldDB" id="A0A9N7VXV8"/>
<feature type="compositionally biased region" description="Pro residues" evidence="1">
    <location>
        <begin position="47"/>
        <end position="57"/>
    </location>
</feature>